<feature type="active site" description="Nucleophile" evidence="9">
    <location>
        <position position="268"/>
    </location>
</feature>
<feature type="signal peptide" evidence="12">
    <location>
        <begin position="1"/>
        <end position="32"/>
    </location>
</feature>
<feature type="chain" id="PRO_5045589610" description="Beta-xylanase" evidence="12">
    <location>
        <begin position="33"/>
        <end position="492"/>
    </location>
</feature>
<dbReference type="InterPro" id="IPR012291">
    <property type="entry name" value="CBM2_carb-bd_dom_sf"/>
</dbReference>
<evidence type="ECO:0000256" key="4">
    <source>
        <dbReference type="ARBA" id="ARBA00022729"/>
    </source>
</evidence>
<feature type="region of interest" description="Disordered" evidence="11">
    <location>
        <begin position="351"/>
        <end position="385"/>
    </location>
</feature>
<dbReference type="RefSeq" id="WP_344626045.1">
    <property type="nucleotide sequence ID" value="NZ_BAAALD010000057.1"/>
</dbReference>
<keyword evidence="4 12" id="KW-0732">Signal</keyword>
<evidence type="ECO:0000256" key="12">
    <source>
        <dbReference type="SAM" id="SignalP"/>
    </source>
</evidence>
<evidence type="ECO:0000259" key="13">
    <source>
        <dbReference type="PROSITE" id="PS51173"/>
    </source>
</evidence>
<accession>A0ABP4EBZ4</accession>
<dbReference type="PRINTS" id="PR00134">
    <property type="entry name" value="GLHYDRLASE10"/>
</dbReference>
<keyword evidence="3" id="KW-0858">Xylan degradation</keyword>
<dbReference type="SMART" id="SM00637">
    <property type="entry name" value="CBD_II"/>
    <property type="match status" value="1"/>
</dbReference>
<evidence type="ECO:0000313" key="15">
    <source>
        <dbReference type="EMBL" id="GAA1102512.1"/>
    </source>
</evidence>
<evidence type="ECO:0000256" key="5">
    <source>
        <dbReference type="ARBA" id="ARBA00022801"/>
    </source>
</evidence>
<keyword evidence="8 10" id="KW-0624">Polysaccharide degradation</keyword>
<evidence type="ECO:0000256" key="10">
    <source>
        <dbReference type="RuleBase" id="RU361174"/>
    </source>
</evidence>
<evidence type="ECO:0000256" key="9">
    <source>
        <dbReference type="PROSITE-ProRule" id="PRU10061"/>
    </source>
</evidence>
<evidence type="ECO:0000259" key="14">
    <source>
        <dbReference type="PROSITE" id="PS51760"/>
    </source>
</evidence>
<evidence type="ECO:0000256" key="6">
    <source>
        <dbReference type="ARBA" id="ARBA00023277"/>
    </source>
</evidence>
<evidence type="ECO:0000256" key="7">
    <source>
        <dbReference type="ARBA" id="ARBA00023295"/>
    </source>
</evidence>
<evidence type="ECO:0000256" key="1">
    <source>
        <dbReference type="ARBA" id="ARBA00000681"/>
    </source>
</evidence>
<dbReference type="Proteomes" id="UP001499987">
    <property type="component" value="Unassembled WGS sequence"/>
</dbReference>
<feature type="domain" description="GH10" evidence="14">
    <location>
        <begin position="34"/>
        <end position="346"/>
    </location>
</feature>
<feature type="compositionally biased region" description="Low complexity" evidence="11">
    <location>
        <begin position="351"/>
        <end position="371"/>
    </location>
</feature>
<dbReference type="InterPro" id="IPR031158">
    <property type="entry name" value="GH10_AS"/>
</dbReference>
<dbReference type="EMBL" id="BAAALD010000057">
    <property type="protein sequence ID" value="GAA1102512.1"/>
    <property type="molecule type" value="Genomic_DNA"/>
</dbReference>
<dbReference type="Pfam" id="PF00331">
    <property type="entry name" value="Glyco_hydro_10"/>
    <property type="match status" value="1"/>
</dbReference>
<dbReference type="PANTHER" id="PTHR31490:SF88">
    <property type="entry name" value="BETA-XYLANASE"/>
    <property type="match status" value="1"/>
</dbReference>
<evidence type="ECO:0000256" key="8">
    <source>
        <dbReference type="ARBA" id="ARBA00023326"/>
    </source>
</evidence>
<comment type="similarity">
    <text evidence="2 10">Belongs to the glycosyl hydrolase 10 (cellulase F) family.</text>
</comment>
<proteinExistence type="inferred from homology"/>
<dbReference type="PROSITE" id="PS00591">
    <property type="entry name" value="GH10_1"/>
    <property type="match status" value="1"/>
</dbReference>
<dbReference type="Pfam" id="PF00553">
    <property type="entry name" value="CBM_2"/>
    <property type="match status" value="1"/>
</dbReference>
<comment type="catalytic activity">
    <reaction evidence="1 10">
        <text>Endohydrolysis of (1-&gt;4)-beta-D-xylosidic linkages in xylans.</text>
        <dbReference type="EC" id="3.2.1.8"/>
    </reaction>
</comment>
<comment type="caution">
    <text evidence="15">The sequence shown here is derived from an EMBL/GenBank/DDBJ whole genome shotgun (WGS) entry which is preliminary data.</text>
</comment>
<dbReference type="SUPFAM" id="SSF51445">
    <property type="entry name" value="(Trans)glycosidases"/>
    <property type="match status" value="1"/>
</dbReference>
<feature type="domain" description="CBM2" evidence="13">
    <location>
        <begin position="382"/>
        <end position="492"/>
    </location>
</feature>
<dbReference type="PROSITE" id="PS51173">
    <property type="entry name" value="CBM2"/>
    <property type="match status" value="1"/>
</dbReference>
<dbReference type="Gene3D" id="2.60.40.290">
    <property type="match status" value="1"/>
</dbReference>
<dbReference type="SMART" id="SM00633">
    <property type="entry name" value="Glyco_10"/>
    <property type="match status" value="1"/>
</dbReference>
<name>A0ABP4EBZ4_9ACTN</name>
<dbReference type="InterPro" id="IPR001919">
    <property type="entry name" value="CBD2"/>
</dbReference>
<keyword evidence="16" id="KW-1185">Reference proteome</keyword>
<sequence length="492" mass="50901">MASTPRRSSLVAILAALLAAVLLPLSTLSAHGADTPLRTLASADGRQIGVAVADNRLTGSTAYSSLVSGQFNSVTAENAMKWDAVEPSQGNLNWAAADRLVAFARANGQVVRGHTLAWHSQVPGWITNGGFGAAQLRTLLQQHIATEAGRYAGKVYAWDVVNEAFNDNGTRRSSIWQDNLGDGWIADSLTWAHQADPAAKLYINDYSIEGVNAKSTALYDLVKSLKQQGVPIDGIGFQAHLVLGQVPSDLKANLQRFADLGVDVAITELDVRMQTPSNATTLASQAEDYRKVITACRAVARCVGVTVWGLDDADSWVPGVFSGYGAATLYDENLQAKPAWAAVAAAFGGSTASPSPSGSGSGSPSSSASPSPSAPPSSSPSSSPLPGGCTVAYRIANQWTGGFTADVTVTNKGTSAIGPWQVGWQFGAGQQVTQGWSAVFTQSGSAVTAANPSWATSLAPGASYGFGFNGSWGTSNPVPASFTLNGTVCTTA</sequence>
<evidence type="ECO:0000313" key="16">
    <source>
        <dbReference type="Proteomes" id="UP001499987"/>
    </source>
</evidence>
<dbReference type="SUPFAM" id="SSF49384">
    <property type="entry name" value="Carbohydrate-binding domain"/>
    <property type="match status" value="1"/>
</dbReference>
<evidence type="ECO:0000256" key="11">
    <source>
        <dbReference type="SAM" id="MobiDB-lite"/>
    </source>
</evidence>
<dbReference type="InterPro" id="IPR008965">
    <property type="entry name" value="CBM2/CBM3_carb-bd_dom_sf"/>
</dbReference>
<dbReference type="PROSITE" id="PS51760">
    <property type="entry name" value="GH10_2"/>
    <property type="match status" value="1"/>
</dbReference>
<dbReference type="InterPro" id="IPR017853">
    <property type="entry name" value="GH"/>
</dbReference>
<organism evidence="15 16">
    <name type="scientific">Kitasatospora arboriphila</name>
    <dbReference type="NCBI Taxonomy" id="258052"/>
    <lineage>
        <taxon>Bacteria</taxon>
        <taxon>Bacillati</taxon>
        <taxon>Actinomycetota</taxon>
        <taxon>Actinomycetes</taxon>
        <taxon>Kitasatosporales</taxon>
        <taxon>Streptomycetaceae</taxon>
        <taxon>Kitasatospora</taxon>
    </lineage>
</organism>
<evidence type="ECO:0000256" key="2">
    <source>
        <dbReference type="ARBA" id="ARBA00007495"/>
    </source>
</evidence>
<keyword evidence="6 10" id="KW-0119">Carbohydrate metabolism</keyword>
<keyword evidence="5 10" id="KW-0378">Hydrolase</keyword>
<dbReference type="Gene3D" id="3.20.20.80">
    <property type="entry name" value="Glycosidases"/>
    <property type="match status" value="1"/>
</dbReference>
<evidence type="ECO:0000256" key="3">
    <source>
        <dbReference type="ARBA" id="ARBA00022651"/>
    </source>
</evidence>
<dbReference type="PANTHER" id="PTHR31490">
    <property type="entry name" value="GLYCOSYL HYDROLASE"/>
    <property type="match status" value="1"/>
</dbReference>
<dbReference type="InterPro" id="IPR001000">
    <property type="entry name" value="GH10_dom"/>
</dbReference>
<reference evidence="16" key="1">
    <citation type="journal article" date="2019" name="Int. J. Syst. Evol. Microbiol.">
        <title>The Global Catalogue of Microorganisms (GCM) 10K type strain sequencing project: providing services to taxonomists for standard genome sequencing and annotation.</title>
        <authorList>
            <consortium name="The Broad Institute Genomics Platform"/>
            <consortium name="The Broad Institute Genome Sequencing Center for Infectious Disease"/>
            <person name="Wu L."/>
            <person name="Ma J."/>
        </authorList>
    </citation>
    <scope>NUCLEOTIDE SEQUENCE [LARGE SCALE GENOMIC DNA]</scope>
    <source>
        <strain evidence="16">JCM 13002</strain>
    </source>
</reference>
<keyword evidence="7 10" id="KW-0326">Glycosidase</keyword>
<gene>
    <name evidence="15" type="ORF">GCM10009663_51400</name>
</gene>
<protein>
    <recommendedName>
        <fullName evidence="10">Beta-xylanase</fullName>
        <ecNumber evidence="10">3.2.1.8</ecNumber>
    </recommendedName>
</protein>
<dbReference type="InterPro" id="IPR044846">
    <property type="entry name" value="GH10"/>
</dbReference>
<dbReference type="EC" id="3.2.1.8" evidence="10"/>